<reference evidence="3" key="1">
    <citation type="submission" date="2019-06" db="EMBL/GenBank/DDBJ databases">
        <title>Gordonia isolated from sludge of a wastewater treatment plant.</title>
        <authorList>
            <person name="Tamura T."/>
            <person name="Aoyama K."/>
            <person name="Kang Y."/>
            <person name="Saito S."/>
            <person name="Akiyama N."/>
            <person name="Yazawa K."/>
            <person name="Gonoi T."/>
            <person name="Mikami Y."/>
        </authorList>
    </citation>
    <scope>NUCLEOTIDE SEQUENCE [LARGE SCALE GENOMIC DNA]</scope>
    <source>
        <strain evidence="3">NBRC 107696</strain>
    </source>
</reference>
<dbReference type="InterPro" id="IPR011089">
    <property type="entry name" value="GmrSD_C"/>
</dbReference>
<dbReference type="OrthoDB" id="5196645at2"/>
<comment type="caution">
    <text evidence="2">The sequence shown here is derived from an EMBL/GenBank/DDBJ whole genome shotgun (WGS) entry which is preliminary data.</text>
</comment>
<keyword evidence="3" id="KW-1185">Reference proteome</keyword>
<dbReference type="AlphaFoldDB" id="A0A7I9V7B7"/>
<dbReference type="Pfam" id="PF07510">
    <property type="entry name" value="GmrSD_C"/>
    <property type="match status" value="1"/>
</dbReference>
<dbReference type="PANTHER" id="PTHR24094:SF15">
    <property type="entry name" value="AMP-DEPENDENT SYNTHETASE_LIGASE DOMAIN-CONTAINING PROTEIN-RELATED"/>
    <property type="match status" value="1"/>
</dbReference>
<evidence type="ECO:0000313" key="3">
    <source>
        <dbReference type="Proteomes" id="UP000444960"/>
    </source>
</evidence>
<gene>
    <name evidence="2" type="ORF">nbrc107696_14160</name>
</gene>
<accession>A0A7I9V7B7</accession>
<dbReference type="Proteomes" id="UP000444960">
    <property type="component" value="Unassembled WGS sequence"/>
</dbReference>
<evidence type="ECO:0000313" key="2">
    <source>
        <dbReference type="EMBL" id="GEE00970.1"/>
    </source>
</evidence>
<dbReference type="PANTHER" id="PTHR24094">
    <property type="entry name" value="SECRETED PROTEIN"/>
    <property type="match status" value="1"/>
</dbReference>
<dbReference type="EMBL" id="BJOV01000003">
    <property type="protein sequence ID" value="GEE00970.1"/>
    <property type="molecule type" value="Genomic_DNA"/>
</dbReference>
<evidence type="ECO:0000259" key="1">
    <source>
        <dbReference type="Pfam" id="PF07510"/>
    </source>
</evidence>
<protein>
    <recommendedName>
        <fullName evidence="1">GmrSD restriction endonucleases C-terminal domain-containing protein</fullName>
    </recommendedName>
</protein>
<feature type="domain" description="GmrSD restriction endonucleases C-terminal" evidence="1">
    <location>
        <begin position="121"/>
        <end position="260"/>
    </location>
</feature>
<sequence length="265" mass="28316">MTELSEGVGTMVDMQRSSLASALAVVLVGTAVTACTPATAARTDVAWSSTSVPASTHVERAPSSNAPTSSVASTPAASDALAALAALPVKGRAPKTGYNRAMFGQSWSDDVTVDGGHNGCDTRNDILKRDLTDVTFKPRTRDCVILTGTLKDAYTGTTIDFVRGQNTSSKVQIDHVVALADAWQKGAQQLTSEERTDLANDPLNLQAVDGPTNQRKSASDAASWLPPNKKYRCTYVTRQIEVKARYHLWVTAAEKDAMTRILEKC</sequence>
<name>A0A7I9V7B7_9ACTN</name>
<proteinExistence type="predicted"/>
<organism evidence="2 3">
    <name type="scientific">Gordonia spumicola</name>
    <dbReference type="NCBI Taxonomy" id="589161"/>
    <lineage>
        <taxon>Bacteria</taxon>
        <taxon>Bacillati</taxon>
        <taxon>Actinomycetota</taxon>
        <taxon>Actinomycetes</taxon>
        <taxon>Mycobacteriales</taxon>
        <taxon>Gordoniaceae</taxon>
        <taxon>Gordonia</taxon>
    </lineage>
</organism>